<dbReference type="Proteomes" id="UP000316304">
    <property type="component" value="Unassembled WGS sequence"/>
</dbReference>
<accession>A0A5C6C8T8</accession>
<name>A0A5C6C8T8_9BACT</name>
<reference evidence="1 2" key="1">
    <citation type="submission" date="2019-02" db="EMBL/GenBank/DDBJ databases">
        <title>Deep-cultivation of Planctomycetes and their phenomic and genomic characterization uncovers novel biology.</title>
        <authorList>
            <person name="Wiegand S."/>
            <person name="Jogler M."/>
            <person name="Boedeker C."/>
            <person name="Pinto D."/>
            <person name="Vollmers J."/>
            <person name="Rivas-Marin E."/>
            <person name="Kohn T."/>
            <person name="Peeters S.H."/>
            <person name="Heuer A."/>
            <person name="Rast P."/>
            <person name="Oberbeckmann S."/>
            <person name="Bunk B."/>
            <person name="Jeske O."/>
            <person name="Meyerdierks A."/>
            <person name="Storesund J.E."/>
            <person name="Kallscheuer N."/>
            <person name="Luecker S."/>
            <person name="Lage O.M."/>
            <person name="Pohl T."/>
            <person name="Merkel B.J."/>
            <person name="Hornburger P."/>
            <person name="Mueller R.-W."/>
            <person name="Bruemmer F."/>
            <person name="Labrenz M."/>
            <person name="Spormann A.M."/>
            <person name="Op Den Camp H."/>
            <person name="Overmann J."/>
            <person name="Amann R."/>
            <person name="Jetten M.S.M."/>
            <person name="Mascher T."/>
            <person name="Medema M.H."/>
            <person name="Devos D.P."/>
            <person name="Kaster A.-K."/>
            <person name="Ovreas L."/>
            <person name="Rohde M."/>
            <person name="Galperin M.Y."/>
            <person name="Jogler C."/>
        </authorList>
    </citation>
    <scope>NUCLEOTIDE SEQUENCE [LARGE SCALE GENOMIC DNA]</scope>
    <source>
        <strain evidence="1 2">Pla52o</strain>
    </source>
</reference>
<organism evidence="1 2">
    <name type="scientific">Novipirellula galeiformis</name>
    <dbReference type="NCBI Taxonomy" id="2528004"/>
    <lineage>
        <taxon>Bacteria</taxon>
        <taxon>Pseudomonadati</taxon>
        <taxon>Planctomycetota</taxon>
        <taxon>Planctomycetia</taxon>
        <taxon>Pirellulales</taxon>
        <taxon>Pirellulaceae</taxon>
        <taxon>Novipirellula</taxon>
    </lineage>
</organism>
<evidence type="ECO:0000313" key="2">
    <source>
        <dbReference type="Proteomes" id="UP000316304"/>
    </source>
</evidence>
<dbReference type="AlphaFoldDB" id="A0A5C6C8T8"/>
<keyword evidence="2" id="KW-1185">Reference proteome</keyword>
<sequence>MFLYQNRQTPPSFTSDQGLWETGLSASSSIFLSQNPRFPGLFHRVNLRDTAPYSTIRTRISFQRT</sequence>
<proteinExistence type="predicted"/>
<protein>
    <submittedName>
        <fullName evidence="1">Uncharacterized protein</fullName>
    </submittedName>
</protein>
<dbReference type="EMBL" id="SJPT01000008">
    <property type="protein sequence ID" value="TWU20592.1"/>
    <property type="molecule type" value="Genomic_DNA"/>
</dbReference>
<gene>
    <name evidence="1" type="ORF">Pla52o_44700</name>
</gene>
<comment type="caution">
    <text evidence="1">The sequence shown here is derived from an EMBL/GenBank/DDBJ whole genome shotgun (WGS) entry which is preliminary data.</text>
</comment>
<evidence type="ECO:0000313" key="1">
    <source>
        <dbReference type="EMBL" id="TWU20592.1"/>
    </source>
</evidence>